<proteinExistence type="predicted"/>
<dbReference type="Pfam" id="PF14243">
    <property type="entry name" value="R2K_3"/>
    <property type="match status" value="1"/>
</dbReference>
<keyword evidence="3" id="KW-1185">Reference proteome</keyword>
<dbReference type="AlphaFoldDB" id="A0A1P8N0J4"/>
<dbReference type="OrthoDB" id="8338483at2"/>
<organism evidence="2 3">
    <name type="scientific">Tateyamaria omphalii</name>
    <dbReference type="NCBI Taxonomy" id="299262"/>
    <lineage>
        <taxon>Bacteria</taxon>
        <taxon>Pseudomonadati</taxon>
        <taxon>Pseudomonadota</taxon>
        <taxon>Alphaproteobacteria</taxon>
        <taxon>Rhodobacterales</taxon>
        <taxon>Roseobacteraceae</taxon>
        <taxon>Tateyamaria</taxon>
    </lineage>
</organism>
<dbReference type="Proteomes" id="UP000186336">
    <property type="component" value="Chromosome"/>
</dbReference>
<dbReference type="KEGG" id="tom:BWR18_11390"/>
<evidence type="ECO:0000313" key="2">
    <source>
        <dbReference type="EMBL" id="APX13841.1"/>
    </source>
</evidence>
<feature type="domain" description="ATP-grasp" evidence="1">
    <location>
        <begin position="148"/>
        <end position="251"/>
    </location>
</feature>
<protein>
    <recommendedName>
        <fullName evidence="1">ATP-grasp domain-containing protein</fullName>
    </recommendedName>
</protein>
<sequence>MQWILQDFEDTRKMADALDRLEIPYTWHKVVPFIGELTPPPSINDPNAVVMFGSYTLWRYAKANDLKPGVFKIRPFVHEKPWHPFLLNGADALFLTLRDVPEQLPDDGKSWFLRPVEDSKEEPGQVKTTGEIIGLANRVLALEEHEIPNGSLRHDTELMFTKPVRIFKEWRLWAVRDEIVTFSLYKEGSRVVYRHEIDEDALIFAKELVAANPDYAPAYVIDICRTDGGLKMLETNCINAAGFYAADLLKLVSSIDEFSDGRAKS</sequence>
<evidence type="ECO:0000259" key="1">
    <source>
        <dbReference type="Pfam" id="PF14243"/>
    </source>
</evidence>
<dbReference type="EMBL" id="CP019312">
    <property type="protein sequence ID" value="APX13841.1"/>
    <property type="molecule type" value="Genomic_DNA"/>
</dbReference>
<dbReference type="InterPro" id="IPR025643">
    <property type="entry name" value="R2K_3"/>
</dbReference>
<name>A0A1P8N0J4_9RHOB</name>
<accession>A0A1P8N0J4</accession>
<evidence type="ECO:0000313" key="3">
    <source>
        <dbReference type="Proteomes" id="UP000186336"/>
    </source>
</evidence>
<reference evidence="2 3" key="1">
    <citation type="submission" date="2017-01" db="EMBL/GenBank/DDBJ databases">
        <title>Complete genome of Tateyamaria omphalii DOK1-4 isolated from seawater in Dokdo.</title>
        <authorList>
            <person name="Kim J.H."/>
            <person name="Chi W.-J."/>
        </authorList>
    </citation>
    <scope>NUCLEOTIDE SEQUENCE [LARGE SCALE GENOMIC DNA]</scope>
    <source>
        <strain evidence="2 3">DOK1-4</strain>
    </source>
</reference>
<gene>
    <name evidence="2" type="ORF">BWR18_11390</name>
</gene>